<dbReference type="Proteomes" id="UP001229421">
    <property type="component" value="Unassembled WGS sequence"/>
</dbReference>
<reference evidence="2" key="1">
    <citation type="journal article" date="2023" name="bioRxiv">
        <title>Improved chromosome-level genome assembly for marigold (Tagetes erecta).</title>
        <authorList>
            <person name="Jiang F."/>
            <person name="Yuan L."/>
            <person name="Wang S."/>
            <person name="Wang H."/>
            <person name="Xu D."/>
            <person name="Wang A."/>
            <person name="Fan W."/>
        </authorList>
    </citation>
    <scope>NUCLEOTIDE SEQUENCE</scope>
    <source>
        <strain evidence="2">WSJ</strain>
        <tissue evidence="2">Leaf</tissue>
    </source>
</reference>
<evidence type="ECO:0000313" key="3">
    <source>
        <dbReference type="Proteomes" id="UP001229421"/>
    </source>
</evidence>
<feature type="compositionally biased region" description="Basic and acidic residues" evidence="1">
    <location>
        <begin position="94"/>
        <end position="103"/>
    </location>
</feature>
<keyword evidence="3" id="KW-1185">Reference proteome</keyword>
<feature type="compositionally biased region" description="Basic and acidic residues" evidence="1">
    <location>
        <begin position="119"/>
        <end position="129"/>
    </location>
</feature>
<accession>A0AAD8K6J5</accession>
<feature type="region of interest" description="Disordered" evidence="1">
    <location>
        <begin position="42"/>
        <end position="136"/>
    </location>
</feature>
<protein>
    <submittedName>
        <fullName evidence="2">Uncharacterized protein</fullName>
    </submittedName>
</protein>
<dbReference type="AlphaFoldDB" id="A0AAD8K6J5"/>
<proteinExistence type="predicted"/>
<name>A0AAD8K6J5_TARER</name>
<dbReference type="EMBL" id="JAUHHV010000007">
    <property type="protein sequence ID" value="KAK1416819.1"/>
    <property type="molecule type" value="Genomic_DNA"/>
</dbReference>
<comment type="caution">
    <text evidence="2">The sequence shown here is derived from an EMBL/GenBank/DDBJ whole genome shotgun (WGS) entry which is preliminary data.</text>
</comment>
<gene>
    <name evidence="2" type="ORF">QVD17_25936</name>
</gene>
<organism evidence="2 3">
    <name type="scientific">Tagetes erecta</name>
    <name type="common">African marigold</name>
    <dbReference type="NCBI Taxonomy" id="13708"/>
    <lineage>
        <taxon>Eukaryota</taxon>
        <taxon>Viridiplantae</taxon>
        <taxon>Streptophyta</taxon>
        <taxon>Embryophyta</taxon>
        <taxon>Tracheophyta</taxon>
        <taxon>Spermatophyta</taxon>
        <taxon>Magnoliopsida</taxon>
        <taxon>eudicotyledons</taxon>
        <taxon>Gunneridae</taxon>
        <taxon>Pentapetalae</taxon>
        <taxon>asterids</taxon>
        <taxon>campanulids</taxon>
        <taxon>Asterales</taxon>
        <taxon>Asteraceae</taxon>
        <taxon>Asteroideae</taxon>
        <taxon>Heliantheae alliance</taxon>
        <taxon>Tageteae</taxon>
        <taxon>Tagetes</taxon>
    </lineage>
</organism>
<feature type="compositionally biased region" description="Polar residues" evidence="1">
    <location>
        <begin position="44"/>
        <end position="55"/>
    </location>
</feature>
<evidence type="ECO:0000256" key="1">
    <source>
        <dbReference type="SAM" id="MobiDB-lite"/>
    </source>
</evidence>
<sequence length="136" mass="14636">MNLSTTLVVTKGSTNPKVLPSELQTLIGMPLTLTVNIKPHETLGVNNATRSQTMVPPTPDLKSKAAKRASTSETEKETPVTAEEPPAPAPAAGNDKRPSPKEDESTEEEQLPTDIASKTIDRQLSRSRVDALMVQH</sequence>
<evidence type="ECO:0000313" key="2">
    <source>
        <dbReference type="EMBL" id="KAK1416819.1"/>
    </source>
</evidence>